<evidence type="ECO:0000313" key="3">
    <source>
        <dbReference type="Proteomes" id="UP001054945"/>
    </source>
</evidence>
<comment type="caution">
    <text evidence="2">The sequence shown here is derived from an EMBL/GenBank/DDBJ whole genome shotgun (WGS) entry which is preliminary data.</text>
</comment>
<organism evidence="2 3">
    <name type="scientific">Caerostris extrusa</name>
    <name type="common">Bark spider</name>
    <name type="synonym">Caerostris bankana</name>
    <dbReference type="NCBI Taxonomy" id="172846"/>
    <lineage>
        <taxon>Eukaryota</taxon>
        <taxon>Metazoa</taxon>
        <taxon>Ecdysozoa</taxon>
        <taxon>Arthropoda</taxon>
        <taxon>Chelicerata</taxon>
        <taxon>Arachnida</taxon>
        <taxon>Araneae</taxon>
        <taxon>Araneomorphae</taxon>
        <taxon>Entelegynae</taxon>
        <taxon>Araneoidea</taxon>
        <taxon>Araneidae</taxon>
        <taxon>Caerostris</taxon>
    </lineage>
</organism>
<keyword evidence="1" id="KW-1133">Transmembrane helix</keyword>
<keyword evidence="1" id="KW-0472">Membrane</keyword>
<dbReference type="Proteomes" id="UP001054945">
    <property type="component" value="Unassembled WGS sequence"/>
</dbReference>
<reference evidence="2 3" key="1">
    <citation type="submission" date="2021-06" db="EMBL/GenBank/DDBJ databases">
        <title>Caerostris extrusa draft genome.</title>
        <authorList>
            <person name="Kono N."/>
            <person name="Arakawa K."/>
        </authorList>
    </citation>
    <scope>NUCLEOTIDE SEQUENCE [LARGE SCALE GENOMIC DNA]</scope>
</reference>
<evidence type="ECO:0000313" key="2">
    <source>
        <dbReference type="EMBL" id="GIY41306.1"/>
    </source>
</evidence>
<name>A0AAV4T7M7_CAEEX</name>
<protein>
    <submittedName>
        <fullName evidence="2">Uncharacterized protein</fullName>
    </submittedName>
</protein>
<feature type="transmembrane region" description="Helical" evidence="1">
    <location>
        <begin position="59"/>
        <end position="83"/>
    </location>
</feature>
<dbReference type="AlphaFoldDB" id="A0AAV4T7M7"/>
<proteinExistence type="predicted"/>
<sequence>MSSVYRCVAFSELLVYGRNTYKYQTCLEYLSPSNIPISLGRPTTEANPLNATMNFFTTFPLLCILSLLLCGINGSYGIMYNYFDDFLSSLNEEEQARITGISQDVEGSGSEPDSDQVIHRYNLPLRTGLTKSKDVTCCSLGHLAGDKGYHCVAKFYAARIRMRNMNRAHNRKLGFHGLYSIPNYGTKLMRTFEQCVATRGMVFHKCCNYAAMQKSTRPHFDTQQRKRYEMKMRRIRIPWNIQVDSQLVGI</sequence>
<keyword evidence="3" id="KW-1185">Reference proteome</keyword>
<accession>A0AAV4T7M7</accession>
<gene>
    <name evidence="2" type="primary">AVEN_140040_1</name>
    <name evidence="2" type="ORF">CEXT_684091</name>
</gene>
<dbReference type="EMBL" id="BPLR01010705">
    <property type="protein sequence ID" value="GIY41306.1"/>
    <property type="molecule type" value="Genomic_DNA"/>
</dbReference>
<keyword evidence="1" id="KW-0812">Transmembrane</keyword>
<evidence type="ECO:0000256" key="1">
    <source>
        <dbReference type="SAM" id="Phobius"/>
    </source>
</evidence>